<sequence>MSWIGTDLGPYRPCDSTYDHYAVEALPALPDRIFDGTFGWLVRDEVRASVGADSLPKALRGQVPAVFAAFFDRPELQQAIPSCTDCYWDVSASTIPGPYGDGDRLVRFLADSQDCVLWYLHILSDGTHQVVAAGERYCDDGPVPSVAHLNSALILVADDFERFLYRFWVENTAWFEVVYDELDEVDFSPAVRDYLADRRKVSSTADQ</sequence>
<evidence type="ECO:0000313" key="2">
    <source>
        <dbReference type="Proteomes" id="UP001550628"/>
    </source>
</evidence>
<evidence type="ECO:0000313" key="1">
    <source>
        <dbReference type="EMBL" id="MEU1950495.1"/>
    </source>
</evidence>
<accession>A0ABV2WHZ3</accession>
<comment type="caution">
    <text evidence="1">The sequence shown here is derived from an EMBL/GenBank/DDBJ whole genome shotgun (WGS) entry which is preliminary data.</text>
</comment>
<organism evidence="1 2">
    <name type="scientific">Nocardia rhamnosiphila</name>
    <dbReference type="NCBI Taxonomy" id="426716"/>
    <lineage>
        <taxon>Bacteria</taxon>
        <taxon>Bacillati</taxon>
        <taxon>Actinomycetota</taxon>
        <taxon>Actinomycetes</taxon>
        <taxon>Mycobacteriales</taxon>
        <taxon>Nocardiaceae</taxon>
        <taxon>Nocardia</taxon>
    </lineage>
</organism>
<dbReference type="RefSeq" id="WP_356954532.1">
    <property type="nucleotide sequence ID" value="NZ_JBEYBD010000002.1"/>
</dbReference>
<proteinExistence type="predicted"/>
<keyword evidence="2" id="KW-1185">Reference proteome</keyword>
<protein>
    <recommendedName>
        <fullName evidence="3">SMI1/KNR4 family protein</fullName>
    </recommendedName>
</protein>
<gene>
    <name evidence="1" type="ORF">ABZ510_01420</name>
</gene>
<name>A0ABV2WHZ3_9NOCA</name>
<evidence type="ECO:0008006" key="3">
    <source>
        <dbReference type="Google" id="ProtNLM"/>
    </source>
</evidence>
<dbReference type="Proteomes" id="UP001550628">
    <property type="component" value="Unassembled WGS sequence"/>
</dbReference>
<dbReference type="EMBL" id="JBEYBF010000001">
    <property type="protein sequence ID" value="MEU1950495.1"/>
    <property type="molecule type" value="Genomic_DNA"/>
</dbReference>
<reference evidence="1 2" key="1">
    <citation type="submission" date="2024-06" db="EMBL/GenBank/DDBJ databases">
        <title>The Natural Products Discovery Center: Release of the First 8490 Sequenced Strains for Exploring Actinobacteria Biosynthetic Diversity.</title>
        <authorList>
            <person name="Kalkreuter E."/>
            <person name="Kautsar S.A."/>
            <person name="Yang D."/>
            <person name="Bader C.D."/>
            <person name="Teijaro C.N."/>
            <person name="Fluegel L."/>
            <person name="Davis C.M."/>
            <person name="Simpson J.R."/>
            <person name="Lauterbach L."/>
            <person name="Steele A.D."/>
            <person name="Gui C."/>
            <person name="Meng S."/>
            <person name="Li G."/>
            <person name="Viehrig K."/>
            <person name="Ye F."/>
            <person name="Su P."/>
            <person name="Kiefer A.F."/>
            <person name="Nichols A."/>
            <person name="Cepeda A.J."/>
            <person name="Yan W."/>
            <person name="Fan B."/>
            <person name="Jiang Y."/>
            <person name="Adhikari A."/>
            <person name="Zheng C.-J."/>
            <person name="Schuster L."/>
            <person name="Cowan T.M."/>
            <person name="Smanski M.J."/>
            <person name="Chevrette M.G."/>
            <person name="De Carvalho L.P.S."/>
            <person name="Shen B."/>
        </authorList>
    </citation>
    <scope>NUCLEOTIDE SEQUENCE [LARGE SCALE GENOMIC DNA]</scope>
    <source>
        <strain evidence="1 2">NPDC019708</strain>
    </source>
</reference>